<feature type="transmembrane region" description="Helical" evidence="6">
    <location>
        <begin position="29"/>
        <end position="48"/>
    </location>
</feature>
<feature type="transmembrane region" description="Helical" evidence="6">
    <location>
        <begin position="229"/>
        <end position="249"/>
    </location>
</feature>
<evidence type="ECO:0000313" key="8">
    <source>
        <dbReference type="EMBL" id="SKA63219.1"/>
    </source>
</evidence>
<reference evidence="9" key="1">
    <citation type="submission" date="2017-02" db="EMBL/GenBank/DDBJ databases">
        <authorList>
            <person name="Varghese N."/>
            <person name="Submissions S."/>
        </authorList>
    </citation>
    <scope>NUCLEOTIDE SEQUENCE [LARGE SCALE GENOMIC DNA]</scope>
    <source>
        <strain evidence="9">DSM 22720</strain>
    </source>
</reference>
<name>A0A1T4VE12_9GAMM</name>
<evidence type="ECO:0000256" key="3">
    <source>
        <dbReference type="ARBA" id="ARBA00022692"/>
    </source>
</evidence>
<evidence type="ECO:0000259" key="7">
    <source>
        <dbReference type="Pfam" id="PF00892"/>
    </source>
</evidence>
<feature type="transmembrane region" description="Helical" evidence="6">
    <location>
        <begin position="112"/>
        <end position="132"/>
    </location>
</feature>
<keyword evidence="5 6" id="KW-0472">Membrane</keyword>
<feature type="transmembrane region" description="Helical" evidence="6">
    <location>
        <begin position="199"/>
        <end position="217"/>
    </location>
</feature>
<feature type="transmembrane region" description="Helical" evidence="6">
    <location>
        <begin position="255"/>
        <end position="273"/>
    </location>
</feature>
<evidence type="ECO:0000313" key="9">
    <source>
        <dbReference type="Proteomes" id="UP000190162"/>
    </source>
</evidence>
<dbReference type="Proteomes" id="UP000190162">
    <property type="component" value="Unassembled WGS sequence"/>
</dbReference>
<keyword evidence="3 6" id="KW-0812">Transmembrane</keyword>
<feature type="transmembrane region" description="Helical" evidence="6">
    <location>
        <begin position="86"/>
        <end position="105"/>
    </location>
</feature>
<feature type="domain" description="EamA" evidence="7">
    <location>
        <begin position="157"/>
        <end position="270"/>
    </location>
</feature>
<evidence type="ECO:0000256" key="1">
    <source>
        <dbReference type="ARBA" id="ARBA00004141"/>
    </source>
</evidence>
<proteinExistence type="inferred from homology"/>
<comment type="subcellular location">
    <subcellularLocation>
        <location evidence="1">Membrane</location>
        <topology evidence="1">Multi-pass membrane protein</topology>
    </subcellularLocation>
</comment>
<dbReference type="GO" id="GO:0016020">
    <property type="term" value="C:membrane"/>
    <property type="evidence" value="ECO:0007669"/>
    <property type="project" value="UniProtKB-SubCell"/>
</dbReference>
<dbReference type="RefSeq" id="WP_078753890.1">
    <property type="nucleotide sequence ID" value="NZ_FUXU01000066.1"/>
</dbReference>
<dbReference type="Pfam" id="PF00892">
    <property type="entry name" value="EamA"/>
    <property type="match status" value="2"/>
</dbReference>
<gene>
    <name evidence="8" type="ORF">SAMN02745132_03711</name>
</gene>
<feature type="transmembrane region" description="Helical" evidence="6">
    <location>
        <begin position="169"/>
        <end position="187"/>
    </location>
</feature>
<dbReference type="SUPFAM" id="SSF103481">
    <property type="entry name" value="Multidrug resistance efflux transporter EmrE"/>
    <property type="match status" value="2"/>
</dbReference>
<dbReference type="OrthoDB" id="5430053at2"/>
<protein>
    <submittedName>
        <fullName evidence="8">Probable blue pigment (Indigoidine) exporter</fullName>
    </submittedName>
</protein>
<feature type="domain" description="EamA" evidence="7">
    <location>
        <begin position="4"/>
        <end position="129"/>
    </location>
</feature>
<feature type="transmembrane region" description="Helical" evidence="6">
    <location>
        <begin position="138"/>
        <end position="157"/>
    </location>
</feature>
<sequence>MKNYVLAALVPILWGSTYAAVSIYLQDLSPFWVAVWRALPAGLVLLLLKPGRPPLPWSKMTLLSVFNIAAFFPLLFIAAYRLPGSVAGTLGATLPLQLMFMQWLVEGKKPQLNMLLLALVGLLGVVLILNPSANIDPIGAAAALTATALVARASLWLKSWPITDIFRLTAWQLTLGGLILVPVAFLVEGPPKAITMHEMPGLIWVSLLNSSFAYWAFARSIKRLGPDSMAMISMLNPVAAVTLGILLVGEVLGPYQWLGIGFVLLSLGLMIKIKQTATRKTQTSVVKHHSNND</sequence>
<organism evidence="8 9">
    <name type="scientific">Enterovibrio nigricans DSM 22720</name>
    <dbReference type="NCBI Taxonomy" id="1121868"/>
    <lineage>
        <taxon>Bacteria</taxon>
        <taxon>Pseudomonadati</taxon>
        <taxon>Pseudomonadota</taxon>
        <taxon>Gammaproteobacteria</taxon>
        <taxon>Vibrionales</taxon>
        <taxon>Vibrionaceae</taxon>
        <taxon>Enterovibrio</taxon>
    </lineage>
</organism>
<dbReference type="InterPro" id="IPR037185">
    <property type="entry name" value="EmrE-like"/>
</dbReference>
<evidence type="ECO:0000256" key="4">
    <source>
        <dbReference type="ARBA" id="ARBA00022989"/>
    </source>
</evidence>
<evidence type="ECO:0000256" key="2">
    <source>
        <dbReference type="ARBA" id="ARBA00007362"/>
    </source>
</evidence>
<dbReference type="InterPro" id="IPR050638">
    <property type="entry name" value="AA-Vitamin_Transporters"/>
</dbReference>
<dbReference type="InterPro" id="IPR000620">
    <property type="entry name" value="EamA_dom"/>
</dbReference>
<keyword evidence="9" id="KW-1185">Reference proteome</keyword>
<evidence type="ECO:0000256" key="5">
    <source>
        <dbReference type="ARBA" id="ARBA00023136"/>
    </source>
</evidence>
<feature type="transmembrane region" description="Helical" evidence="6">
    <location>
        <begin position="60"/>
        <end position="80"/>
    </location>
</feature>
<dbReference type="PANTHER" id="PTHR32322">
    <property type="entry name" value="INNER MEMBRANE TRANSPORTER"/>
    <property type="match status" value="1"/>
</dbReference>
<dbReference type="EMBL" id="FUXU01000066">
    <property type="protein sequence ID" value="SKA63219.1"/>
    <property type="molecule type" value="Genomic_DNA"/>
</dbReference>
<accession>A0A1T4VE12</accession>
<evidence type="ECO:0000256" key="6">
    <source>
        <dbReference type="SAM" id="Phobius"/>
    </source>
</evidence>
<keyword evidence="4 6" id="KW-1133">Transmembrane helix</keyword>
<dbReference type="AlphaFoldDB" id="A0A1T4VE12"/>
<dbReference type="PANTHER" id="PTHR32322:SF2">
    <property type="entry name" value="EAMA DOMAIN-CONTAINING PROTEIN"/>
    <property type="match status" value="1"/>
</dbReference>
<comment type="similarity">
    <text evidence="2">Belongs to the EamA transporter family.</text>
</comment>